<organism evidence="2 3">
    <name type="scientific">Azomonas agilis</name>
    <dbReference type="NCBI Taxonomy" id="116849"/>
    <lineage>
        <taxon>Bacteria</taxon>
        <taxon>Pseudomonadati</taxon>
        <taxon>Pseudomonadota</taxon>
        <taxon>Gammaproteobacteria</taxon>
        <taxon>Pseudomonadales</taxon>
        <taxon>Pseudomonadaceae</taxon>
        <taxon>Azomonas</taxon>
    </lineage>
</organism>
<evidence type="ECO:0000313" key="2">
    <source>
        <dbReference type="EMBL" id="TWH64157.1"/>
    </source>
</evidence>
<name>A0A562HZF2_9GAMM</name>
<sequence length="199" mass="21489">MPSKAALHAAKLWQSRQEMARIGVSGWDSLSLDSAQTWQYVRQQRDHFTESATKKTRAATGNHLIQGSARFVEPTLLEVDTQEGVVRIRASAVVIATGSKAYVPDWLAPVRDRSLTTDELFELADLPKRLAVLGLGAVGLEIGLVLARLGVEVTGAGNSLAGIDDPVIYERAAQAFGRDMTLWSGQPAQAIPCPQGWAI</sequence>
<dbReference type="EMBL" id="VLKG01000012">
    <property type="protein sequence ID" value="TWH64157.1"/>
    <property type="molecule type" value="Genomic_DNA"/>
</dbReference>
<dbReference type="PANTHER" id="PTHR43014:SF4">
    <property type="entry name" value="PYRIDINE NUCLEOTIDE-DISULFIDE OXIDOREDUCTASE RCLA-RELATED"/>
    <property type="match status" value="1"/>
</dbReference>
<dbReference type="PRINTS" id="PR00411">
    <property type="entry name" value="PNDRDTASEI"/>
</dbReference>
<dbReference type="InterPro" id="IPR023753">
    <property type="entry name" value="FAD/NAD-binding_dom"/>
</dbReference>
<evidence type="ECO:0000313" key="3">
    <source>
        <dbReference type="Proteomes" id="UP000319627"/>
    </source>
</evidence>
<comment type="caution">
    <text evidence="2">The sequence shown here is derived from an EMBL/GenBank/DDBJ whole genome shotgun (WGS) entry which is preliminary data.</text>
</comment>
<protein>
    <submittedName>
        <fullName evidence="2">Dihydrolipoamide dehydrogenase</fullName>
    </submittedName>
</protein>
<dbReference type="GO" id="GO:0050660">
    <property type="term" value="F:flavin adenine dinucleotide binding"/>
    <property type="evidence" value="ECO:0007669"/>
    <property type="project" value="TreeGrafter"/>
</dbReference>
<feature type="domain" description="FAD/NAD(P)-binding" evidence="1">
    <location>
        <begin position="3"/>
        <end position="154"/>
    </location>
</feature>
<keyword evidence="3" id="KW-1185">Reference proteome</keyword>
<dbReference type="Proteomes" id="UP000319627">
    <property type="component" value="Unassembled WGS sequence"/>
</dbReference>
<dbReference type="SUPFAM" id="SSF51905">
    <property type="entry name" value="FAD/NAD(P)-binding domain"/>
    <property type="match status" value="1"/>
</dbReference>
<reference evidence="2 3" key="1">
    <citation type="submission" date="2019-07" db="EMBL/GenBank/DDBJ databases">
        <title>Genomic Encyclopedia of Type Strains, Phase I: the one thousand microbial genomes (KMG-I) project.</title>
        <authorList>
            <person name="Kyrpides N."/>
        </authorList>
    </citation>
    <scope>NUCLEOTIDE SEQUENCE [LARGE SCALE GENOMIC DNA]</scope>
    <source>
        <strain evidence="2 3">DSM 375</strain>
    </source>
</reference>
<proteinExistence type="predicted"/>
<gene>
    <name evidence="2" type="ORF">LX59_02708</name>
</gene>
<dbReference type="Gene3D" id="3.50.50.60">
    <property type="entry name" value="FAD/NAD(P)-binding domain"/>
    <property type="match status" value="2"/>
</dbReference>
<dbReference type="InterPro" id="IPR036188">
    <property type="entry name" value="FAD/NAD-bd_sf"/>
</dbReference>
<evidence type="ECO:0000259" key="1">
    <source>
        <dbReference type="Pfam" id="PF07992"/>
    </source>
</evidence>
<dbReference type="AlphaFoldDB" id="A0A562HZF2"/>
<dbReference type="PANTHER" id="PTHR43014">
    <property type="entry name" value="MERCURIC REDUCTASE"/>
    <property type="match status" value="1"/>
</dbReference>
<dbReference type="Pfam" id="PF07992">
    <property type="entry name" value="Pyr_redox_2"/>
    <property type="match status" value="1"/>
</dbReference>
<dbReference type="GO" id="GO:0003955">
    <property type="term" value="F:NAD(P)H dehydrogenase (quinone) activity"/>
    <property type="evidence" value="ECO:0007669"/>
    <property type="project" value="TreeGrafter"/>
</dbReference>
<dbReference type="PRINTS" id="PR00368">
    <property type="entry name" value="FADPNR"/>
</dbReference>
<accession>A0A562HZF2</accession>